<dbReference type="HOGENOM" id="CLU_142653_1_0_2"/>
<protein>
    <submittedName>
        <fullName evidence="1">Sjogrens syndrome scleroderma autoantigen 1</fullName>
    </submittedName>
</protein>
<dbReference type="OrthoDB" id="26305at2157"/>
<dbReference type="KEGG" id="iho:Igni_1206"/>
<sequence>MSDPVKRAAQLLKEGATMLPETCPICGSPLYKLKDGTIVCPIHGEIRRIKSAVEQKGKKELNVNEVLKEVTEVALEKLSKLSSKAYTGGKEEAEEMLLWLKVLEKAVKLKGE</sequence>
<dbReference type="Pfam" id="PF06677">
    <property type="entry name" value="Auto_anti-p27"/>
    <property type="match status" value="1"/>
</dbReference>
<keyword evidence="2" id="KW-1185">Reference proteome</keyword>
<dbReference type="eggNOG" id="arCOG00578">
    <property type="taxonomic scope" value="Archaea"/>
</dbReference>
<dbReference type="GeneID" id="5562960"/>
<dbReference type="PhylomeDB" id="A8ABT0"/>
<dbReference type="STRING" id="453591.Igni_1206"/>
<evidence type="ECO:0000313" key="1">
    <source>
        <dbReference type="EMBL" id="ABU82382.1"/>
    </source>
</evidence>
<dbReference type="InterPro" id="IPR009563">
    <property type="entry name" value="SSSCA1"/>
</dbReference>
<dbReference type="AlphaFoldDB" id="A8ABT0"/>
<dbReference type="EMBL" id="CP000816">
    <property type="protein sequence ID" value="ABU82382.1"/>
    <property type="molecule type" value="Genomic_DNA"/>
</dbReference>
<dbReference type="RefSeq" id="WP_012123346.1">
    <property type="nucleotide sequence ID" value="NC_009776.1"/>
</dbReference>
<reference evidence="1 2" key="1">
    <citation type="journal article" date="2008" name="Genome Biol.">
        <title>A genomic analysis of the archaeal system Ignicoccus hospitalis-Nanoarchaeum equitans.</title>
        <authorList>
            <person name="Podar M."/>
            <person name="Anderson I."/>
            <person name="Makarova K.S."/>
            <person name="Elkins J.G."/>
            <person name="Ivanova N."/>
            <person name="Wall M.A."/>
            <person name="Lykidis A."/>
            <person name="Mavromatis K."/>
            <person name="Sun H."/>
            <person name="Hudson M.E."/>
            <person name="Chen W."/>
            <person name="Deciu C."/>
            <person name="Hutchison D."/>
            <person name="Eads J.R."/>
            <person name="Anderson A."/>
            <person name="Fernandes F."/>
            <person name="Szeto E."/>
            <person name="Lapidus A."/>
            <person name="Kyrpides N.C."/>
            <person name="Saier M.H.Jr."/>
            <person name="Richardson P.M."/>
            <person name="Rachel R."/>
            <person name="Huber H."/>
            <person name="Eisen J.A."/>
            <person name="Koonin E.V."/>
            <person name="Keller M."/>
            <person name="Stetter K.O."/>
        </authorList>
    </citation>
    <scope>NUCLEOTIDE SEQUENCE [LARGE SCALE GENOMIC DNA]</scope>
    <source>
        <strain evidence="2">KIN4/I / DSM 18386 / JCM 14125</strain>
    </source>
</reference>
<accession>A8ABT0</accession>
<evidence type="ECO:0000313" key="2">
    <source>
        <dbReference type="Proteomes" id="UP000000262"/>
    </source>
</evidence>
<dbReference type="Proteomes" id="UP000000262">
    <property type="component" value="Chromosome"/>
</dbReference>
<name>A8ABT0_IGNH4</name>
<organism evidence="1 2">
    <name type="scientific">Ignicoccus hospitalis (strain KIN4/I / DSM 18386 / JCM 14125)</name>
    <dbReference type="NCBI Taxonomy" id="453591"/>
    <lineage>
        <taxon>Archaea</taxon>
        <taxon>Thermoproteota</taxon>
        <taxon>Thermoprotei</taxon>
        <taxon>Desulfurococcales</taxon>
        <taxon>Desulfurococcaceae</taxon>
        <taxon>Ignicoccus</taxon>
    </lineage>
</organism>
<gene>
    <name evidence="1" type="ordered locus">Igni_1206</name>
</gene>
<proteinExistence type="predicted"/>